<dbReference type="AlphaFoldDB" id="A0AA38SVB8"/>
<accession>A0AA38SVB8</accession>
<protein>
    <submittedName>
        <fullName evidence="2">Uncharacterized protein</fullName>
    </submittedName>
</protein>
<dbReference type="EMBL" id="JARYMX010000006">
    <property type="protein sequence ID" value="KAJ9545553.1"/>
    <property type="molecule type" value="Genomic_DNA"/>
</dbReference>
<evidence type="ECO:0000256" key="1">
    <source>
        <dbReference type="SAM" id="MobiDB-lite"/>
    </source>
</evidence>
<keyword evidence="3" id="KW-1185">Reference proteome</keyword>
<sequence>MTESITRFEDLWEKVYCNPCESSFTDDYLTHISTDVHLENVSLAETKGRDEDLVLFYPQVVGEMTSVKNATEKSSSLLRESQHRDLSNNTARRPSMEGPPNYGSRVPGGDNAQPLYAEDLVFRILCPNDKVDMVVGKSDAFMEMLWVIIGVQVKLADLAVGSDEKILIISSDEGPHDKLLAPAQKALLHIQTRILGRVPKKEDLITTRLLLSSGEKDGFLAETKQMTGADIRFLPRENFPQFASANEEVLQVCCLCQTITLATELLYSIVGGFVAARTALVEVTFRLRSCHRFQGFFPKDAQPPAPAKEHTTS</sequence>
<dbReference type="Proteomes" id="UP001172457">
    <property type="component" value="Chromosome 6"/>
</dbReference>
<name>A0AA38SVB8_9ASTR</name>
<evidence type="ECO:0000313" key="3">
    <source>
        <dbReference type="Proteomes" id="UP001172457"/>
    </source>
</evidence>
<dbReference type="GO" id="GO:0003723">
    <property type="term" value="F:RNA binding"/>
    <property type="evidence" value="ECO:0007669"/>
    <property type="project" value="InterPro"/>
</dbReference>
<gene>
    <name evidence="2" type="ORF">OSB04_025260</name>
</gene>
<dbReference type="InterPro" id="IPR036612">
    <property type="entry name" value="KH_dom_type_1_sf"/>
</dbReference>
<reference evidence="2" key="1">
    <citation type="submission" date="2023-03" db="EMBL/GenBank/DDBJ databases">
        <title>Chromosome-scale reference genome and RAD-based genetic map of yellow starthistle (Centaurea solstitialis) reveal putative structural variation and QTLs associated with invader traits.</title>
        <authorList>
            <person name="Reatini B."/>
            <person name="Cang F.A."/>
            <person name="Jiang Q."/>
            <person name="Mckibben M.T.W."/>
            <person name="Barker M.S."/>
            <person name="Rieseberg L.H."/>
            <person name="Dlugosch K.M."/>
        </authorList>
    </citation>
    <scope>NUCLEOTIDE SEQUENCE</scope>
    <source>
        <strain evidence="2">CAN-66</strain>
        <tissue evidence="2">Leaf</tissue>
    </source>
</reference>
<dbReference type="SUPFAM" id="SSF54791">
    <property type="entry name" value="Eukaryotic type KH-domain (KH-domain type I)"/>
    <property type="match status" value="1"/>
</dbReference>
<comment type="caution">
    <text evidence="2">The sequence shown here is derived from an EMBL/GenBank/DDBJ whole genome shotgun (WGS) entry which is preliminary data.</text>
</comment>
<organism evidence="2 3">
    <name type="scientific">Centaurea solstitialis</name>
    <name type="common">yellow star-thistle</name>
    <dbReference type="NCBI Taxonomy" id="347529"/>
    <lineage>
        <taxon>Eukaryota</taxon>
        <taxon>Viridiplantae</taxon>
        <taxon>Streptophyta</taxon>
        <taxon>Embryophyta</taxon>
        <taxon>Tracheophyta</taxon>
        <taxon>Spermatophyta</taxon>
        <taxon>Magnoliopsida</taxon>
        <taxon>eudicotyledons</taxon>
        <taxon>Gunneridae</taxon>
        <taxon>Pentapetalae</taxon>
        <taxon>asterids</taxon>
        <taxon>campanulids</taxon>
        <taxon>Asterales</taxon>
        <taxon>Asteraceae</taxon>
        <taxon>Carduoideae</taxon>
        <taxon>Cardueae</taxon>
        <taxon>Centaureinae</taxon>
        <taxon>Centaurea</taxon>
    </lineage>
</organism>
<feature type="region of interest" description="Disordered" evidence="1">
    <location>
        <begin position="71"/>
        <end position="109"/>
    </location>
</feature>
<proteinExistence type="predicted"/>
<evidence type="ECO:0000313" key="2">
    <source>
        <dbReference type="EMBL" id="KAJ9545553.1"/>
    </source>
</evidence>